<name>A0ABN1BUB4_SACER</name>
<evidence type="ECO:0000256" key="2">
    <source>
        <dbReference type="ARBA" id="ARBA00022475"/>
    </source>
</evidence>
<dbReference type="PIRSF" id="PIRSF006324">
    <property type="entry name" value="LeuE"/>
    <property type="match status" value="1"/>
</dbReference>
<keyword evidence="2" id="KW-1003">Cell membrane</keyword>
<dbReference type="PANTHER" id="PTHR30086:SF20">
    <property type="entry name" value="ARGININE EXPORTER PROTEIN ARGO-RELATED"/>
    <property type="match status" value="1"/>
</dbReference>
<sequence>MDLAVLVTFAGAAAIISIVPGPDMFYIMANGIASGARAGVVAAVGMSTGLAVHTTAAALGLSALLQAAPMMLELVRIFGVVFLAYLAFDALRSPGTDPGTTGHAVPARSLRRVYGMAVLTNLANPKVILFFLAFFPQFVTPGSEWPVPVQFMVLGAVFIAVGLTVDGLAGFASGRLSDMLVSRRGVRRWLDRVSAAVYAGLAVRLAVDDPAR</sequence>
<evidence type="ECO:0000256" key="3">
    <source>
        <dbReference type="ARBA" id="ARBA00022692"/>
    </source>
</evidence>
<evidence type="ECO:0000313" key="8">
    <source>
        <dbReference type="Proteomes" id="UP001500729"/>
    </source>
</evidence>
<keyword evidence="3 6" id="KW-0812">Transmembrane</keyword>
<evidence type="ECO:0000313" key="7">
    <source>
        <dbReference type="EMBL" id="GAA0505803.1"/>
    </source>
</evidence>
<reference evidence="7 8" key="1">
    <citation type="journal article" date="2019" name="Int. J. Syst. Evol. Microbiol.">
        <title>The Global Catalogue of Microorganisms (GCM) 10K type strain sequencing project: providing services to taxonomists for standard genome sequencing and annotation.</title>
        <authorList>
            <consortium name="The Broad Institute Genomics Platform"/>
            <consortium name="The Broad Institute Genome Sequencing Center for Infectious Disease"/>
            <person name="Wu L."/>
            <person name="Ma J."/>
        </authorList>
    </citation>
    <scope>NUCLEOTIDE SEQUENCE [LARGE SCALE GENOMIC DNA]</scope>
    <source>
        <strain evidence="7 8">JCM 10303</strain>
    </source>
</reference>
<dbReference type="InterPro" id="IPR001123">
    <property type="entry name" value="LeuE-type"/>
</dbReference>
<evidence type="ECO:0000256" key="6">
    <source>
        <dbReference type="SAM" id="Phobius"/>
    </source>
</evidence>
<evidence type="ECO:0000256" key="5">
    <source>
        <dbReference type="ARBA" id="ARBA00023136"/>
    </source>
</evidence>
<feature type="transmembrane region" description="Helical" evidence="6">
    <location>
        <begin position="147"/>
        <end position="169"/>
    </location>
</feature>
<gene>
    <name evidence="7" type="ORF">GCM10009533_00620</name>
</gene>
<feature type="transmembrane region" description="Helical" evidence="6">
    <location>
        <begin position="113"/>
        <end position="135"/>
    </location>
</feature>
<dbReference type="Pfam" id="PF01810">
    <property type="entry name" value="LysE"/>
    <property type="match status" value="1"/>
</dbReference>
<dbReference type="Proteomes" id="UP001500729">
    <property type="component" value="Unassembled WGS sequence"/>
</dbReference>
<dbReference type="EMBL" id="BAAAGS010000001">
    <property type="protein sequence ID" value="GAA0505803.1"/>
    <property type="molecule type" value="Genomic_DNA"/>
</dbReference>
<feature type="transmembrane region" description="Helical" evidence="6">
    <location>
        <begin position="50"/>
        <end position="68"/>
    </location>
</feature>
<feature type="transmembrane region" description="Helical" evidence="6">
    <location>
        <begin position="74"/>
        <end position="92"/>
    </location>
</feature>
<protein>
    <submittedName>
        <fullName evidence="7">LysE family translocator</fullName>
    </submittedName>
</protein>
<evidence type="ECO:0000256" key="4">
    <source>
        <dbReference type="ARBA" id="ARBA00022989"/>
    </source>
</evidence>
<evidence type="ECO:0000256" key="1">
    <source>
        <dbReference type="ARBA" id="ARBA00004651"/>
    </source>
</evidence>
<accession>A0ABN1BUB4</accession>
<keyword evidence="4 6" id="KW-1133">Transmembrane helix</keyword>
<keyword evidence="8" id="KW-1185">Reference proteome</keyword>
<keyword evidence="5 6" id="KW-0472">Membrane</keyword>
<proteinExistence type="predicted"/>
<organism evidence="7 8">
    <name type="scientific">Saccharopolyspora erythraea</name>
    <name type="common">Streptomyces erythraeus</name>
    <dbReference type="NCBI Taxonomy" id="1836"/>
    <lineage>
        <taxon>Bacteria</taxon>
        <taxon>Bacillati</taxon>
        <taxon>Actinomycetota</taxon>
        <taxon>Actinomycetes</taxon>
        <taxon>Pseudonocardiales</taxon>
        <taxon>Pseudonocardiaceae</taxon>
        <taxon>Saccharopolyspora</taxon>
    </lineage>
</organism>
<dbReference type="RefSeq" id="WP_009944364.1">
    <property type="nucleotide sequence ID" value="NZ_BAAAGS010000001.1"/>
</dbReference>
<comment type="caution">
    <text evidence="7">The sequence shown here is derived from an EMBL/GenBank/DDBJ whole genome shotgun (WGS) entry which is preliminary data.</text>
</comment>
<comment type="subcellular location">
    <subcellularLocation>
        <location evidence="1">Cell membrane</location>
        <topology evidence="1">Multi-pass membrane protein</topology>
    </subcellularLocation>
</comment>
<dbReference type="PANTHER" id="PTHR30086">
    <property type="entry name" value="ARGININE EXPORTER PROTEIN ARGO"/>
    <property type="match status" value="1"/>
</dbReference>